<protein>
    <submittedName>
        <fullName evidence="1">Uncharacterized protein</fullName>
    </submittedName>
</protein>
<dbReference type="NCBIfam" id="TIGR01509">
    <property type="entry name" value="HAD-SF-IA-v3"/>
    <property type="match status" value="1"/>
</dbReference>
<dbReference type="Gene3D" id="1.10.260.80">
    <property type="match status" value="1"/>
</dbReference>
<dbReference type="Proteomes" id="UP001197328">
    <property type="component" value="Unassembled WGS sequence"/>
</dbReference>
<dbReference type="GO" id="GO:0016791">
    <property type="term" value="F:phosphatase activity"/>
    <property type="evidence" value="ECO:0007669"/>
    <property type="project" value="UniProtKB-ARBA"/>
</dbReference>
<reference evidence="1 4" key="1">
    <citation type="journal article" date="2021" name="G3 (Bethesda)">
        <title>Genomic diversity, chromosomal rearrangements, and interspecies hybridization in the ogataea polymorpha species complex.</title>
        <authorList>
            <person name="Hanson S.J."/>
            <person name="Cinneide E.O."/>
            <person name="Salzberg L.I."/>
            <person name="Wolfe K.H."/>
            <person name="McGowan J."/>
            <person name="Fitzpatrick D.A."/>
            <person name="Matlin K."/>
        </authorList>
    </citation>
    <scope>NUCLEOTIDE SEQUENCE</scope>
    <source>
        <strain evidence="2">51-138</strain>
        <strain evidence="1">61-244</strain>
    </source>
</reference>
<dbReference type="SUPFAM" id="SSF56784">
    <property type="entry name" value="HAD-like"/>
    <property type="match status" value="1"/>
</dbReference>
<dbReference type="GeneID" id="66125974"/>
<dbReference type="InterPro" id="IPR006439">
    <property type="entry name" value="HAD-SF_hydro_IA"/>
</dbReference>
<dbReference type="PANTHER" id="PTHR43885:SF1">
    <property type="entry name" value="SUPERFAMILY HYDROLASE, PUTATIVE (AFU_ORTHOLOGUE AFUA_4G13290)-RELATED"/>
    <property type="match status" value="1"/>
</dbReference>
<dbReference type="InterPro" id="IPR036412">
    <property type="entry name" value="HAD-like_sf"/>
</dbReference>
<dbReference type="NCBIfam" id="TIGR01549">
    <property type="entry name" value="HAD-SF-IA-v1"/>
    <property type="match status" value="1"/>
</dbReference>
<dbReference type="InterPro" id="IPR023214">
    <property type="entry name" value="HAD_sf"/>
</dbReference>
<dbReference type="EMBL" id="JAHLUX010000003">
    <property type="protein sequence ID" value="KAG7820486.1"/>
    <property type="molecule type" value="Genomic_DNA"/>
</dbReference>
<evidence type="ECO:0000313" key="3">
    <source>
        <dbReference type="Proteomes" id="UP001196530"/>
    </source>
</evidence>
<dbReference type="PANTHER" id="PTHR43885">
    <property type="entry name" value="HALOACID DEHALOGENASE-LIKE HYDROLASE"/>
    <property type="match status" value="1"/>
</dbReference>
<comment type="caution">
    <text evidence="1">The sequence shown here is derived from an EMBL/GenBank/DDBJ whole genome shotgun (WGS) entry which is preliminary data.</text>
</comment>
<keyword evidence="4" id="KW-1185">Reference proteome</keyword>
<dbReference type="EMBL" id="JAHLVD010000015">
    <property type="protein sequence ID" value="KAG7846089.1"/>
    <property type="molecule type" value="Genomic_DNA"/>
</dbReference>
<gene>
    <name evidence="1" type="ORF">KL928_001923</name>
    <name evidence="2" type="ORF">KL940_004676</name>
</gene>
<dbReference type="SFLD" id="SFLDS00003">
    <property type="entry name" value="Haloacid_Dehalogenase"/>
    <property type="match status" value="1"/>
</dbReference>
<dbReference type="AlphaFoldDB" id="A0AAN6DHX1"/>
<proteinExistence type="predicted"/>
<name>A0AAN6DHX1_PICAN</name>
<dbReference type="Gene3D" id="3.40.50.1000">
    <property type="entry name" value="HAD superfamily/HAD-like"/>
    <property type="match status" value="1"/>
</dbReference>
<dbReference type="RefSeq" id="XP_043061200.1">
    <property type="nucleotide sequence ID" value="XM_043202342.1"/>
</dbReference>
<organism evidence="1 3">
    <name type="scientific">Pichia angusta</name>
    <name type="common">Yeast</name>
    <name type="synonym">Hansenula polymorpha</name>
    <dbReference type="NCBI Taxonomy" id="870730"/>
    <lineage>
        <taxon>Eukaryota</taxon>
        <taxon>Fungi</taxon>
        <taxon>Dikarya</taxon>
        <taxon>Ascomycota</taxon>
        <taxon>Saccharomycotina</taxon>
        <taxon>Pichiomycetes</taxon>
        <taxon>Pichiales</taxon>
        <taxon>Pichiaceae</taxon>
        <taxon>Ogataea</taxon>
    </lineage>
</organism>
<evidence type="ECO:0000313" key="1">
    <source>
        <dbReference type="EMBL" id="KAG7820486.1"/>
    </source>
</evidence>
<accession>A0AAN6DHX1</accession>
<evidence type="ECO:0000313" key="4">
    <source>
        <dbReference type="Proteomes" id="UP001197328"/>
    </source>
</evidence>
<sequence length="208" mass="23659">MIKPKPFKLRPPRGVVFDMDGTLTRPQTQMFTDMRRALQIEHVKTDVLDHLATLSDKDKRLAEEKLALIEESYMLKTEPTVGVAELLQFLSRKNIKYTVCTRNLIKPVLHLLETHLKGVEFCEPVVTRSFRPAKPAADPLLHIAAAWGFQPKDMVMVGDSRDDMLAGLAAGFTTVLLQHEDNAKVVDDFPQIDYVIHDFHELIELLDD</sequence>
<dbReference type="SFLD" id="SFLDG01129">
    <property type="entry name" value="C1.5:_HAD__Beta-PGM__Phosphata"/>
    <property type="match status" value="1"/>
</dbReference>
<evidence type="ECO:0000313" key="2">
    <source>
        <dbReference type="EMBL" id="KAG7846089.1"/>
    </source>
</evidence>
<dbReference type="Pfam" id="PF00702">
    <property type="entry name" value="Hydrolase"/>
    <property type="match status" value="1"/>
</dbReference>
<dbReference type="Proteomes" id="UP001196530">
    <property type="component" value="Unassembled WGS sequence"/>
</dbReference>